<dbReference type="AlphaFoldDB" id="A0A917TYR7"/>
<evidence type="ECO:0000313" key="1">
    <source>
        <dbReference type="EMBL" id="GGM44532.1"/>
    </source>
</evidence>
<gene>
    <name evidence="1" type="ORF">GCM10007977_052700</name>
</gene>
<reference evidence="1" key="1">
    <citation type="journal article" date="2014" name="Int. J. Syst. Evol. Microbiol.">
        <title>Complete genome sequence of Corynebacterium casei LMG S-19264T (=DSM 44701T), isolated from a smear-ripened cheese.</title>
        <authorList>
            <consortium name="US DOE Joint Genome Institute (JGI-PGF)"/>
            <person name="Walter F."/>
            <person name="Albersmeier A."/>
            <person name="Kalinowski J."/>
            <person name="Ruckert C."/>
        </authorList>
    </citation>
    <scope>NUCLEOTIDE SEQUENCE</scope>
    <source>
        <strain evidence="1">JCM 19831</strain>
    </source>
</reference>
<proteinExistence type="predicted"/>
<protein>
    <submittedName>
        <fullName evidence="1">Gas vesicle protein</fullName>
    </submittedName>
</protein>
<organism evidence="1 2">
    <name type="scientific">Dactylosporangium sucinum</name>
    <dbReference type="NCBI Taxonomy" id="1424081"/>
    <lineage>
        <taxon>Bacteria</taxon>
        <taxon>Bacillati</taxon>
        <taxon>Actinomycetota</taxon>
        <taxon>Actinomycetes</taxon>
        <taxon>Micromonosporales</taxon>
        <taxon>Micromonosporaceae</taxon>
        <taxon>Dactylosporangium</taxon>
    </lineage>
</organism>
<accession>A0A917TYR7</accession>
<dbReference type="EMBL" id="BMPI01000027">
    <property type="protein sequence ID" value="GGM44532.1"/>
    <property type="molecule type" value="Genomic_DNA"/>
</dbReference>
<sequence length="82" mass="9014">MGLVSAILTLPIAPVRAVVWVGDVLREEVERQMFDPAVIRRELQAVDSARAEGRIDPADADRLERELVGRLVRPTPSGPEEG</sequence>
<dbReference type="RefSeq" id="WP_190252620.1">
    <property type="nucleotide sequence ID" value="NZ_BMPI01000027.1"/>
</dbReference>
<reference evidence="1" key="2">
    <citation type="submission" date="2020-09" db="EMBL/GenBank/DDBJ databases">
        <authorList>
            <person name="Sun Q."/>
            <person name="Ohkuma M."/>
        </authorList>
    </citation>
    <scope>NUCLEOTIDE SEQUENCE</scope>
    <source>
        <strain evidence="1">JCM 19831</strain>
    </source>
</reference>
<dbReference type="Proteomes" id="UP000642070">
    <property type="component" value="Unassembled WGS sequence"/>
</dbReference>
<dbReference type="Pfam" id="PF05120">
    <property type="entry name" value="GvpG"/>
    <property type="match status" value="1"/>
</dbReference>
<keyword evidence="2" id="KW-1185">Reference proteome</keyword>
<evidence type="ECO:0000313" key="2">
    <source>
        <dbReference type="Proteomes" id="UP000642070"/>
    </source>
</evidence>
<dbReference type="InterPro" id="IPR007804">
    <property type="entry name" value="GvpG"/>
</dbReference>
<comment type="caution">
    <text evidence="1">The sequence shown here is derived from an EMBL/GenBank/DDBJ whole genome shotgun (WGS) entry which is preliminary data.</text>
</comment>
<name>A0A917TYR7_9ACTN</name>